<dbReference type="EMBL" id="JAYEET010000013">
    <property type="protein sequence ID" value="MEA1605366.1"/>
    <property type="molecule type" value="Genomic_DNA"/>
</dbReference>
<accession>A0ABU5P6R0</accession>
<dbReference type="RefSeq" id="WP_322948578.1">
    <property type="nucleotide sequence ID" value="NZ_JAYEET010000013.1"/>
</dbReference>
<dbReference type="InterPro" id="IPR009305">
    <property type="entry name" value="Mpo1-like"/>
</dbReference>
<reference evidence="1 2" key="1">
    <citation type="submission" date="2023-12" db="EMBL/GenBank/DDBJ databases">
        <title>Pseudomonas sp. T5W1.</title>
        <authorList>
            <person name="Maltman C."/>
        </authorList>
    </citation>
    <scope>NUCLEOTIDE SEQUENCE [LARGE SCALE GENOMIC DNA]</scope>
    <source>
        <strain evidence="1 2">T5W1</strain>
    </source>
</reference>
<organism evidence="1 2">
    <name type="scientific">Pseudomonas spirodelae</name>
    <dbReference type="NCBI Taxonomy" id="3101751"/>
    <lineage>
        <taxon>Bacteria</taxon>
        <taxon>Pseudomonadati</taxon>
        <taxon>Pseudomonadota</taxon>
        <taxon>Gammaproteobacteria</taxon>
        <taxon>Pseudomonadales</taxon>
        <taxon>Pseudomonadaceae</taxon>
        <taxon>Pseudomonas</taxon>
    </lineage>
</organism>
<dbReference type="Pfam" id="PF06127">
    <property type="entry name" value="Mpo1-like"/>
    <property type="match status" value="1"/>
</dbReference>
<dbReference type="PANTHER" id="PTHR34205:SF2">
    <property type="entry name" value="DUF962 DOMAIN-CONTAINING PROTEIN"/>
    <property type="match status" value="1"/>
</dbReference>
<gene>
    <name evidence="1" type="ORF">SOP97_05950</name>
</gene>
<evidence type="ECO:0000313" key="2">
    <source>
        <dbReference type="Proteomes" id="UP001292571"/>
    </source>
</evidence>
<sequence>MTRETHERFNSFAEFYPYYLQEHSNSTCRRLHFIGTTLVLAILAYVVLTGALGLLIALPFVGYGFAWVGHFFFEHNKPATFRYPRWSLMGDFVMFKDMLTGRVAF</sequence>
<protein>
    <submittedName>
        <fullName evidence="1">DUF962 domain-containing protein</fullName>
    </submittedName>
</protein>
<dbReference type="PANTHER" id="PTHR34205">
    <property type="entry name" value="TRANSMEMBRANE PROTEIN"/>
    <property type="match status" value="1"/>
</dbReference>
<name>A0ABU5P6R0_9PSED</name>
<keyword evidence="2" id="KW-1185">Reference proteome</keyword>
<evidence type="ECO:0000313" key="1">
    <source>
        <dbReference type="EMBL" id="MEA1605366.1"/>
    </source>
</evidence>
<dbReference type="Proteomes" id="UP001292571">
    <property type="component" value="Unassembled WGS sequence"/>
</dbReference>
<proteinExistence type="predicted"/>
<comment type="caution">
    <text evidence="1">The sequence shown here is derived from an EMBL/GenBank/DDBJ whole genome shotgun (WGS) entry which is preliminary data.</text>
</comment>